<accession>A0A2M6WFR7</accession>
<keyword evidence="6" id="KW-1208">Phospholipid metabolism</keyword>
<evidence type="ECO:0000256" key="8">
    <source>
        <dbReference type="PIRSR" id="PIRSR000114-2"/>
    </source>
</evidence>
<dbReference type="AlphaFoldDB" id="A0A2M6WFR7"/>
<protein>
    <recommendedName>
        <fullName evidence="11">Glycerol-3-phosphate dehydrogenase</fullName>
        <ecNumber evidence="11">1.1.1.94</ecNumber>
    </recommendedName>
</protein>
<keyword evidence="5" id="KW-0594">Phospholipid biosynthesis</keyword>
<evidence type="ECO:0000256" key="5">
    <source>
        <dbReference type="ARBA" id="ARBA00023209"/>
    </source>
</evidence>
<dbReference type="InterPro" id="IPR013328">
    <property type="entry name" value="6PGD_dom2"/>
</dbReference>
<evidence type="ECO:0000256" key="6">
    <source>
        <dbReference type="ARBA" id="ARBA00023264"/>
    </source>
</evidence>
<keyword evidence="4" id="KW-0443">Lipid metabolism</keyword>
<dbReference type="InterPro" id="IPR006109">
    <property type="entry name" value="G3P_DH_NAD-dep_C"/>
</dbReference>
<feature type="binding site" evidence="9">
    <location>
        <position position="118"/>
    </location>
    <ligand>
        <name>NAD(+)</name>
        <dbReference type="ChEBI" id="CHEBI:57540"/>
    </ligand>
</feature>
<feature type="active site" description="Proton acceptor" evidence="7">
    <location>
        <position position="169"/>
    </location>
</feature>
<dbReference type="InterPro" id="IPR036291">
    <property type="entry name" value="NAD(P)-bd_dom_sf"/>
</dbReference>
<dbReference type="Pfam" id="PF07479">
    <property type="entry name" value="NAD_Gly3P_dh_C"/>
    <property type="match status" value="1"/>
</dbReference>
<feature type="binding site" evidence="8">
    <location>
        <position position="86"/>
    </location>
    <ligand>
        <name>substrate</name>
    </ligand>
</feature>
<name>A0A2M6WFR7_9BACT</name>
<keyword evidence="2" id="KW-0444">Lipid biosynthesis</keyword>
<comment type="similarity">
    <text evidence="1 10">Belongs to the NAD-dependent glycerol-3-phosphate dehydrogenase family.</text>
</comment>
<dbReference type="GO" id="GO:0005829">
    <property type="term" value="C:cytosol"/>
    <property type="evidence" value="ECO:0007669"/>
    <property type="project" value="TreeGrafter"/>
</dbReference>
<comment type="catalytic activity">
    <reaction evidence="11">
        <text>sn-glycerol 3-phosphate + NADP(+) = dihydroxyacetone phosphate + NADPH + H(+)</text>
        <dbReference type="Rhea" id="RHEA:11096"/>
        <dbReference type="ChEBI" id="CHEBI:15378"/>
        <dbReference type="ChEBI" id="CHEBI:57597"/>
        <dbReference type="ChEBI" id="CHEBI:57642"/>
        <dbReference type="ChEBI" id="CHEBI:57783"/>
        <dbReference type="ChEBI" id="CHEBI:58349"/>
        <dbReference type="EC" id="1.1.1.94"/>
    </reaction>
</comment>
<dbReference type="PANTHER" id="PTHR11728:SF1">
    <property type="entry name" value="GLYCEROL-3-PHOSPHATE DEHYDROGENASE [NAD(+)] 2, CHLOROPLASTIC"/>
    <property type="match status" value="1"/>
</dbReference>
<evidence type="ECO:0000256" key="4">
    <source>
        <dbReference type="ARBA" id="ARBA00023098"/>
    </source>
</evidence>
<feature type="binding site" evidence="8">
    <location>
        <begin position="233"/>
        <end position="234"/>
    </location>
    <ligand>
        <name>substrate</name>
    </ligand>
</feature>
<sequence length="291" mass="31263">MHVLIIGAGEIGSALTHVLKKKRNVHIELEQWDKNPDRVRRQRPLKAAVPAAGLVFLCVPSWAVRDALKKIKRFLCKDTVVVSFAKGVSKSGRAMDELLKRELPKQQPFALVSGPMLAEELMKDRRGAGMCAASPRSAFTRLKNVFRGTALSLRYTPKLHALALAGVLKNVYALALGIADGLNQGANGKGDLAAQAVEEMGGILALLAKGRGLAWSAAGLGDLLATGYSKYSRNRLAGENLAKGKGIDRGSEGVASLAPLFRLLGARAARFPLLTQLKKIVLLKKSPKDIF</sequence>
<dbReference type="InterPro" id="IPR006168">
    <property type="entry name" value="G3P_DH_NAD-dep"/>
</dbReference>
<evidence type="ECO:0000256" key="7">
    <source>
        <dbReference type="PIRSR" id="PIRSR000114-1"/>
    </source>
</evidence>
<dbReference type="SUPFAM" id="SSF48179">
    <property type="entry name" value="6-phosphogluconate dehydrogenase C-terminal domain-like"/>
    <property type="match status" value="1"/>
</dbReference>
<feature type="binding site" evidence="9">
    <location>
        <position position="233"/>
    </location>
    <ligand>
        <name>NAD(+)</name>
        <dbReference type="ChEBI" id="CHEBI:57540"/>
    </ligand>
</feature>
<evidence type="ECO:0000313" key="15">
    <source>
        <dbReference type="Proteomes" id="UP000229530"/>
    </source>
</evidence>
<feature type="domain" description="Glycerol-3-phosphate dehydrogenase NAD-dependent C-terminal" evidence="13">
    <location>
        <begin position="162"/>
        <end position="290"/>
    </location>
</feature>
<evidence type="ECO:0000259" key="12">
    <source>
        <dbReference type="Pfam" id="PF01210"/>
    </source>
</evidence>
<evidence type="ECO:0000256" key="3">
    <source>
        <dbReference type="ARBA" id="ARBA00023002"/>
    </source>
</evidence>
<keyword evidence="9 10" id="KW-0520">NAD</keyword>
<evidence type="ECO:0000256" key="9">
    <source>
        <dbReference type="PIRSR" id="PIRSR000114-3"/>
    </source>
</evidence>
<evidence type="ECO:0000256" key="2">
    <source>
        <dbReference type="ARBA" id="ARBA00022516"/>
    </source>
</evidence>
<dbReference type="EC" id="1.1.1.94" evidence="11"/>
<dbReference type="Proteomes" id="UP000229530">
    <property type="component" value="Unassembled WGS sequence"/>
</dbReference>
<dbReference type="Gene3D" id="1.10.1040.10">
    <property type="entry name" value="N-(1-d-carboxylethyl)-l-norvaline Dehydrogenase, domain 2"/>
    <property type="match status" value="1"/>
</dbReference>
<dbReference type="PROSITE" id="PS00957">
    <property type="entry name" value="NAD_G3PDH"/>
    <property type="match status" value="1"/>
</dbReference>
<dbReference type="GO" id="GO:0005975">
    <property type="term" value="P:carbohydrate metabolic process"/>
    <property type="evidence" value="ECO:0007669"/>
    <property type="project" value="InterPro"/>
</dbReference>
<evidence type="ECO:0000256" key="1">
    <source>
        <dbReference type="ARBA" id="ARBA00011009"/>
    </source>
</evidence>
<dbReference type="EMBL" id="PFBE01000031">
    <property type="protein sequence ID" value="PIT91648.1"/>
    <property type="molecule type" value="Genomic_DNA"/>
</dbReference>
<dbReference type="PRINTS" id="PR00077">
    <property type="entry name" value="GPDHDRGNASE"/>
</dbReference>
<dbReference type="Pfam" id="PF01210">
    <property type="entry name" value="NAD_Gly3P_dh_N"/>
    <property type="match status" value="1"/>
</dbReference>
<dbReference type="InterPro" id="IPR011128">
    <property type="entry name" value="G3P_DH_NAD-dep_N"/>
</dbReference>
<organism evidence="14 15">
    <name type="scientific">Candidatus Jorgensenbacteria bacterium CG10_big_fil_rev_8_21_14_0_10_54_38</name>
    <dbReference type="NCBI Taxonomy" id="1974593"/>
    <lineage>
        <taxon>Bacteria</taxon>
        <taxon>Candidatus Joergenseniibacteriota</taxon>
    </lineage>
</organism>
<proteinExistence type="inferred from homology"/>
<dbReference type="GO" id="GO:0141153">
    <property type="term" value="F:glycerol-3-phosphate dehydrogenase (NADP+) activity"/>
    <property type="evidence" value="ECO:0007669"/>
    <property type="project" value="RHEA"/>
</dbReference>
<evidence type="ECO:0000256" key="11">
    <source>
        <dbReference type="RuleBase" id="RU000439"/>
    </source>
</evidence>
<dbReference type="GO" id="GO:0008654">
    <property type="term" value="P:phospholipid biosynthetic process"/>
    <property type="evidence" value="ECO:0007669"/>
    <property type="project" value="UniProtKB-KW"/>
</dbReference>
<keyword evidence="3 10" id="KW-0560">Oxidoreductase</keyword>
<dbReference type="PANTHER" id="PTHR11728">
    <property type="entry name" value="GLYCEROL-3-PHOSPHATE DEHYDROGENASE"/>
    <property type="match status" value="1"/>
</dbReference>
<dbReference type="PIRSF" id="PIRSF000114">
    <property type="entry name" value="Glycerol-3-P_dh"/>
    <property type="match status" value="1"/>
</dbReference>
<gene>
    <name evidence="14" type="ORF">COU12_01950</name>
</gene>
<dbReference type="InterPro" id="IPR008927">
    <property type="entry name" value="6-PGluconate_DH-like_C_sf"/>
</dbReference>
<evidence type="ECO:0000259" key="13">
    <source>
        <dbReference type="Pfam" id="PF07479"/>
    </source>
</evidence>
<dbReference type="GO" id="GO:0051287">
    <property type="term" value="F:NAD binding"/>
    <property type="evidence" value="ECO:0007669"/>
    <property type="project" value="InterPro"/>
</dbReference>
<feature type="domain" description="Glycerol-3-phosphate dehydrogenase NAD-dependent N-terminal" evidence="12">
    <location>
        <begin position="36"/>
        <end position="129"/>
    </location>
</feature>
<feature type="binding site" evidence="9">
    <location>
        <begin position="7"/>
        <end position="12"/>
    </location>
    <ligand>
        <name>NAD(+)</name>
        <dbReference type="ChEBI" id="CHEBI:57540"/>
    </ligand>
</feature>
<dbReference type="SUPFAM" id="SSF51735">
    <property type="entry name" value="NAD(P)-binding Rossmann-fold domains"/>
    <property type="match status" value="1"/>
</dbReference>
<reference evidence="15" key="1">
    <citation type="submission" date="2017-09" db="EMBL/GenBank/DDBJ databases">
        <title>Depth-based differentiation of microbial function through sediment-hosted aquifers and enrichment of novel symbionts in the deep terrestrial subsurface.</title>
        <authorList>
            <person name="Probst A.J."/>
            <person name="Ladd B."/>
            <person name="Jarett J.K."/>
            <person name="Geller-Mcgrath D.E."/>
            <person name="Sieber C.M.K."/>
            <person name="Emerson J.B."/>
            <person name="Anantharaman K."/>
            <person name="Thomas B.C."/>
            <person name="Malmstrom R."/>
            <person name="Stieglmeier M."/>
            <person name="Klingl A."/>
            <person name="Woyke T."/>
            <person name="Ryan C.M."/>
            <person name="Banfield J.F."/>
        </authorList>
    </citation>
    <scope>NUCLEOTIDE SEQUENCE [LARGE SCALE GENOMIC DNA]</scope>
</reference>
<dbReference type="Gene3D" id="3.40.50.720">
    <property type="entry name" value="NAD(P)-binding Rossmann-like Domain"/>
    <property type="match status" value="1"/>
</dbReference>
<dbReference type="GO" id="GO:0046168">
    <property type="term" value="P:glycerol-3-phosphate catabolic process"/>
    <property type="evidence" value="ECO:0007669"/>
    <property type="project" value="InterPro"/>
</dbReference>
<evidence type="ECO:0000256" key="10">
    <source>
        <dbReference type="RuleBase" id="RU000437"/>
    </source>
</evidence>
<comment type="caution">
    <text evidence="14">The sequence shown here is derived from an EMBL/GenBank/DDBJ whole genome shotgun (WGS) entry which is preliminary data.</text>
</comment>
<evidence type="ECO:0000313" key="14">
    <source>
        <dbReference type="EMBL" id="PIT91648.1"/>
    </source>
</evidence>